<keyword evidence="1" id="KW-0732">Signal</keyword>
<sequence>MPIKHRFTLPLLSTLISLLPGLALAQSRAKDVPGYVVTTAGDTLRGLISIPHFVTEQGISVRPAAKAPARQLSAAEVRVIGLQDQRRFLRQTVAASRNPETGVVDSATILVQHLVGGAANLYRYNHNAARHAGRSEGASAAVQYFIDQQGSSLVPLRRPTYEPVLTALFKDCPPVVQALLRTGFTEDKLGNLTLRYDTLCQATTPATDYRPRHEPLFGQRLLSVRVAAQQTKFYHPSSYYFHPDQAERITRPALGLEMRFANAGPWSVIVGGTYARQRGESTRTETAVPGTLNAGQPLVLTSTIDVKTLQVPVLARYTLGHGRLRPYLAGGLVLGWLFDDHTSLAYAKLTYIGTAESFYRDDVVSLRADRGPRFTLGTALRLGLQVKNAGRISPLLELQYGTGRDREQNPGALTNLYGQRESMGYLHYQSLSLTTGIEF</sequence>
<proteinExistence type="predicted"/>
<reference evidence="2" key="1">
    <citation type="submission" date="2021-10" db="EMBL/GenBank/DDBJ databases">
        <authorList>
            <person name="Dean J.D."/>
            <person name="Kim M.K."/>
            <person name="Newey C.N."/>
            <person name="Stoker T.S."/>
            <person name="Thompson D.W."/>
            <person name="Grose J.H."/>
        </authorList>
    </citation>
    <scope>NUCLEOTIDE SEQUENCE</scope>
    <source>
        <strain evidence="2">BT635</strain>
    </source>
</reference>
<accession>A0ABS8AFZ7</accession>
<protein>
    <submittedName>
        <fullName evidence="2">Autotransporter outer membrane beta-barrel domain-containing protein</fullName>
    </submittedName>
</protein>
<feature type="chain" id="PRO_5046859471" evidence="1">
    <location>
        <begin position="26"/>
        <end position="439"/>
    </location>
</feature>
<organism evidence="2 3">
    <name type="scientific">Hymenobacter nitidus</name>
    <dbReference type="NCBI Taxonomy" id="2880929"/>
    <lineage>
        <taxon>Bacteria</taxon>
        <taxon>Pseudomonadati</taxon>
        <taxon>Bacteroidota</taxon>
        <taxon>Cytophagia</taxon>
        <taxon>Cytophagales</taxon>
        <taxon>Hymenobacteraceae</taxon>
        <taxon>Hymenobacter</taxon>
    </lineage>
</organism>
<evidence type="ECO:0000313" key="3">
    <source>
        <dbReference type="Proteomes" id="UP001165297"/>
    </source>
</evidence>
<dbReference type="Proteomes" id="UP001165297">
    <property type="component" value="Unassembled WGS sequence"/>
</dbReference>
<gene>
    <name evidence="2" type="ORF">LGH70_16895</name>
</gene>
<dbReference type="EMBL" id="JAJADQ010000009">
    <property type="protein sequence ID" value="MCB2379277.1"/>
    <property type="molecule type" value="Genomic_DNA"/>
</dbReference>
<name>A0ABS8AFZ7_9BACT</name>
<evidence type="ECO:0000313" key="2">
    <source>
        <dbReference type="EMBL" id="MCB2379277.1"/>
    </source>
</evidence>
<evidence type="ECO:0000256" key="1">
    <source>
        <dbReference type="SAM" id="SignalP"/>
    </source>
</evidence>
<dbReference type="RefSeq" id="WP_226187963.1">
    <property type="nucleotide sequence ID" value="NZ_JAJADQ010000009.1"/>
</dbReference>
<feature type="signal peptide" evidence="1">
    <location>
        <begin position="1"/>
        <end position="25"/>
    </location>
</feature>
<comment type="caution">
    <text evidence="2">The sequence shown here is derived from an EMBL/GenBank/DDBJ whole genome shotgun (WGS) entry which is preliminary data.</text>
</comment>
<keyword evidence="3" id="KW-1185">Reference proteome</keyword>